<reference evidence="10" key="2">
    <citation type="submission" date="2017-02" db="EMBL/GenBank/DDBJ databases">
        <title>Sunflower complete genome.</title>
        <authorList>
            <person name="Langlade N."/>
            <person name="Munos S."/>
        </authorList>
    </citation>
    <scope>NUCLEOTIDE SEQUENCE [LARGE SCALE GENOMIC DNA]</scope>
    <source>
        <tissue evidence="10">Leaves</tissue>
    </source>
</reference>
<feature type="region of interest" description="Disordered" evidence="6">
    <location>
        <begin position="123"/>
        <end position="142"/>
    </location>
</feature>
<evidence type="ECO:0000256" key="3">
    <source>
        <dbReference type="ARBA" id="ARBA00022989"/>
    </source>
</evidence>
<dbReference type="EMBL" id="CM007894">
    <property type="protein sequence ID" value="OTG26124.1"/>
    <property type="molecule type" value="Genomic_DNA"/>
</dbReference>
<accession>A0A251USQ1</accession>
<comment type="subcellular location">
    <subcellularLocation>
        <location evidence="1">Membrane</location>
        <topology evidence="1">Single-pass membrane protein</topology>
    </subcellularLocation>
</comment>
<evidence type="ECO:0000313" key="11">
    <source>
        <dbReference type="Proteomes" id="UP000215914"/>
    </source>
</evidence>
<dbReference type="STRING" id="4232.A0A251USQ1"/>
<feature type="region of interest" description="Disordered" evidence="6">
    <location>
        <begin position="479"/>
        <end position="504"/>
    </location>
</feature>
<dbReference type="GO" id="GO:0016020">
    <property type="term" value="C:membrane"/>
    <property type="evidence" value="ECO:0007669"/>
    <property type="project" value="UniProtKB-SubCell"/>
</dbReference>
<dbReference type="InterPro" id="IPR039306">
    <property type="entry name" value="MYOB"/>
</dbReference>
<evidence type="ECO:0000256" key="2">
    <source>
        <dbReference type="ARBA" id="ARBA00022692"/>
    </source>
</evidence>
<evidence type="ECO:0000256" key="6">
    <source>
        <dbReference type="SAM" id="MobiDB-lite"/>
    </source>
</evidence>
<keyword evidence="2 7" id="KW-0812">Transmembrane</keyword>
<sequence length="550" mass="62331">MSKRTFRMFVEEELGEFPHFVVGAILEWFLIASLFIDGFIAFLSHQFATIFQLDPPCVLCTRIDQSLASTNPSSYYNNSICESHKKDISSLAYCHVHRKLSDIRNMCDGCLISFQTDKESDCLDTNNPVEPEGSNGYKDGDPEMKLKQVKTGKETANASTRVAEMSKCSCCGESFKKRTSSKVFVRTPSNLRASLTAPAFSPRVPLTPMGWRNDDAKNVELNQMRYTELKFVSDNEPDVPEDDYGLNTDSKIKDDMKSTAAPLLADTDELTEESLKTPTYGKGNKFFGAPLAESAVVNSPRFGNKLAKKFPLDRPDLVTDLSDDTPVEGDSTLQVLKRQVRSDKRMLMVLYQELNAERNASAVAANNSMAMITRLQAEKASIEMEALQYQRMMEEQAEYDDEAIQILKDMLIQKEKDIKVMEAELEAYREKYGDIKKKERDEFVSNSDYQATESEKKQSNFETERHQLSGMLNNLENLIQSSSDDGDHEDKDRGEEKKATLEREMSIIKEKMSEIEADSGYLKTTMSFQKGDERADLLTEIAENLRKLRT</sequence>
<keyword evidence="5" id="KW-0175">Coiled coil</keyword>
<evidence type="ECO:0000256" key="1">
    <source>
        <dbReference type="ARBA" id="ARBA00004167"/>
    </source>
</evidence>
<dbReference type="FunCoup" id="A0A251USQ1">
    <property type="interactions" value="1"/>
</dbReference>
<feature type="domain" description="GTD-binding" evidence="8">
    <location>
        <begin position="331"/>
        <end position="429"/>
    </location>
</feature>
<keyword evidence="11" id="KW-1185">Reference proteome</keyword>
<reference evidence="9 11" key="1">
    <citation type="journal article" date="2017" name="Nature">
        <title>The sunflower genome provides insights into oil metabolism, flowering and Asterid evolution.</title>
        <authorList>
            <person name="Badouin H."/>
            <person name="Gouzy J."/>
            <person name="Grassa C.J."/>
            <person name="Murat F."/>
            <person name="Staton S.E."/>
            <person name="Cottret L."/>
            <person name="Lelandais-Briere C."/>
            <person name="Owens G.L."/>
            <person name="Carrere S."/>
            <person name="Mayjonade B."/>
            <person name="Legrand L."/>
            <person name="Gill N."/>
            <person name="Kane N.C."/>
            <person name="Bowers J.E."/>
            <person name="Hubner S."/>
            <person name="Bellec A."/>
            <person name="Berard A."/>
            <person name="Berges H."/>
            <person name="Blanchet N."/>
            <person name="Boniface M.C."/>
            <person name="Brunel D."/>
            <person name="Catrice O."/>
            <person name="Chaidir N."/>
            <person name="Claudel C."/>
            <person name="Donnadieu C."/>
            <person name="Faraut T."/>
            <person name="Fievet G."/>
            <person name="Helmstetter N."/>
            <person name="King M."/>
            <person name="Knapp S.J."/>
            <person name="Lai Z."/>
            <person name="Le Paslier M.C."/>
            <person name="Lippi Y."/>
            <person name="Lorenzon L."/>
            <person name="Mandel J.R."/>
            <person name="Marage G."/>
            <person name="Marchand G."/>
            <person name="Marquand E."/>
            <person name="Bret-Mestries E."/>
            <person name="Morien E."/>
            <person name="Nambeesan S."/>
            <person name="Nguyen T."/>
            <person name="Pegot-Espagnet P."/>
            <person name="Pouilly N."/>
            <person name="Raftis F."/>
            <person name="Sallet E."/>
            <person name="Schiex T."/>
            <person name="Thomas J."/>
            <person name="Vandecasteele C."/>
            <person name="Vares D."/>
            <person name="Vear F."/>
            <person name="Vautrin S."/>
            <person name="Crespi M."/>
            <person name="Mangin B."/>
            <person name="Burke J.M."/>
            <person name="Salse J."/>
            <person name="Munos S."/>
            <person name="Vincourt P."/>
            <person name="Rieseberg L.H."/>
            <person name="Langlade N.B."/>
        </authorList>
    </citation>
    <scope>NUCLEOTIDE SEQUENCE [LARGE SCALE GENOMIC DNA]</scope>
    <source>
        <strain evidence="11">cv. SF193</strain>
        <tissue evidence="9">Leaves</tissue>
    </source>
</reference>
<feature type="compositionally biased region" description="Basic and acidic residues" evidence="6">
    <location>
        <begin position="453"/>
        <end position="462"/>
    </location>
</feature>
<dbReference type="InParanoid" id="A0A251USQ1"/>
<keyword evidence="3 7" id="KW-1133">Transmembrane helix</keyword>
<feature type="compositionally biased region" description="Basic and acidic residues" evidence="6">
    <location>
        <begin position="488"/>
        <end position="504"/>
    </location>
</feature>
<dbReference type="EMBL" id="MNCJ02000320">
    <property type="protein sequence ID" value="KAF5807170.1"/>
    <property type="molecule type" value="Genomic_DNA"/>
</dbReference>
<dbReference type="Proteomes" id="UP000215914">
    <property type="component" value="Chromosome 5"/>
</dbReference>
<feature type="coiled-coil region" evidence="5">
    <location>
        <begin position="372"/>
        <end position="438"/>
    </location>
</feature>
<evidence type="ECO:0000259" key="8">
    <source>
        <dbReference type="PROSITE" id="PS51775"/>
    </source>
</evidence>
<dbReference type="Pfam" id="PF04576">
    <property type="entry name" value="Zein-binding"/>
    <property type="match status" value="1"/>
</dbReference>
<dbReference type="GO" id="GO:0080115">
    <property type="term" value="F:myosin XI tail binding"/>
    <property type="evidence" value="ECO:0007669"/>
    <property type="project" value="UniProtKB-ARBA"/>
</dbReference>
<evidence type="ECO:0000313" key="10">
    <source>
        <dbReference type="EMBL" id="OTG26124.1"/>
    </source>
</evidence>
<dbReference type="OrthoDB" id="1853282at2759"/>
<proteinExistence type="predicted"/>
<feature type="region of interest" description="Disordered" evidence="6">
    <location>
        <begin position="443"/>
        <end position="462"/>
    </location>
</feature>
<dbReference type="AlphaFoldDB" id="A0A251USQ1"/>
<evidence type="ECO:0000256" key="5">
    <source>
        <dbReference type="SAM" id="Coils"/>
    </source>
</evidence>
<evidence type="ECO:0000256" key="4">
    <source>
        <dbReference type="ARBA" id="ARBA00023136"/>
    </source>
</evidence>
<organism evidence="10 11">
    <name type="scientific">Helianthus annuus</name>
    <name type="common">Common sunflower</name>
    <dbReference type="NCBI Taxonomy" id="4232"/>
    <lineage>
        <taxon>Eukaryota</taxon>
        <taxon>Viridiplantae</taxon>
        <taxon>Streptophyta</taxon>
        <taxon>Embryophyta</taxon>
        <taxon>Tracheophyta</taxon>
        <taxon>Spermatophyta</taxon>
        <taxon>Magnoliopsida</taxon>
        <taxon>eudicotyledons</taxon>
        <taxon>Gunneridae</taxon>
        <taxon>Pentapetalae</taxon>
        <taxon>asterids</taxon>
        <taxon>campanulids</taxon>
        <taxon>Asterales</taxon>
        <taxon>Asteraceae</taxon>
        <taxon>Asteroideae</taxon>
        <taxon>Heliantheae alliance</taxon>
        <taxon>Heliantheae</taxon>
        <taxon>Helianthus</taxon>
    </lineage>
</organism>
<keyword evidence="4 7" id="KW-0472">Membrane</keyword>
<dbReference type="InterPro" id="IPR007656">
    <property type="entry name" value="GTD-bd"/>
</dbReference>
<evidence type="ECO:0000256" key="7">
    <source>
        <dbReference type="SAM" id="Phobius"/>
    </source>
</evidence>
<reference evidence="9" key="3">
    <citation type="submission" date="2020-06" db="EMBL/GenBank/DDBJ databases">
        <title>Helianthus annuus Genome sequencing and assembly Release 2.</title>
        <authorList>
            <person name="Gouzy J."/>
            <person name="Langlade N."/>
            <person name="Munos S."/>
        </authorList>
    </citation>
    <scope>NUCLEOTIDE SEQUENCE</scope>
    <source>
        <tissue evidence="9">Leaves</tissue>
    </source>
</reference>
<evidence type="ECO:0000313" key="9">
    <source>
        <dbReference type="EMBL" id="KAF5807170.1"/>
    </source>
</evidence>
<dbReference type="Gramene" id="mRNA:HanXRQr2_Chr05g0230561">
    <property type="protein sequence ID" value="mRNA:HanXRQr2_Chr05g0230561"/>
    <property type="gene ID" value="HanXRQr2_Chr05g0230561"/>
</dbReference>
<dbReference type="PANTHER" id="PTHR31448">
    <property type="entry name" value="MYOSIN-BINDING PROTEIN 2"/>
    <property type="match status" value="1"/>
</dbReference>
<gene>
    <name evidence="10" type="ORF">HannXRQ_Chr05g0155211</name>
    <name evidence="9" type="ORF">HanXRQr2_Chr05g0230561</name>
</gene>
<dbReference type="PROSITE" id="PS51775">
    <property type="entry name" value="GTD_BINDING"/>
    <property type="match status" value="1"/>
</dbReference>
<dbReference type="OMA" id="LCTRIDQ"/>
<name>A0A251USQ1_HELAN</name>
<dbReference type="PANTHER" id="PTHR31448:SF38">
    <property type="entry name" value="MYOSIN-BINDING PROTEIN"/>
    <property type="match status" value="1"/>
</dbReference>
<feature type="transmembrane region" description="Helical" evidence="7">
    <location>
        <begin position="20"/>
        <end position="43"/>
    </location>
</feature>
<protein>
    <submittedName>
        <fullName evidence="9">Myosin-binding protein</fullName>
    </submittedName>
</protein>